<dbReference type="InterPro" id="IPR028082">
    <property type="entry name" value="Peripla_BP_I"/>
</dbReference>
<accession>A0A087BA74</accession>
<evidence type="ECO:0000256" key="2">
    <source>
        <dbReference type="SAM" id="SignalP"/>
    </source>
</evidence>
<dbReference type="Proteomes" id="UP000029052">
    <property type="component" value="Unassembled WGS sequence"/>
</dbReference>
<evidence type="ECO:0000256" key="1">
    <source>
        <dbReference type="SAM" id="MobiDB-lite"/>
    </source>
</evidence>
<evidence type="ECO:0000313" key="4">
    <source>
        <dbReference type="EMBL" id="KFI67924.1"/>
    </source>
</evidence>
<dbReference type="EMBL" id="JGZB01000006">
    <property type="protein sequence ID" value="KFI67924.1"/>
    <property type="molecule type" value="Genomic_DNA"/>
</dbReference>
<keyword evidence="5" id="KW-1185">Reference proteome</keyword>
<comment type="caution">
    <text evidence="4">The sequence shown here is derived from an EMBL/GenBank/DDBJ whole genome shotgun (WGS) entry which is preliminary data.</text>
</comment>
<organism evidence="4 5">
    <name type="scientific">Bifidobacterium magnum</name>
    <dbReference type="NCBI Taxonomy" id="1692"/>
    <lineage>
        <taxon>Bacteria</taxon>
        <taxon>Bacillati</taxon>
        <taxon>Actinomycetota</taxon>
        <taxon>Actinomycetes</taxon>
        <taxon>Bifidobacteriales</taxon>
        <taxon>Bifidobacteriaceae</taxon>
        <taxon>Bifidobacterium</taxon>
    </lineage>
</organism>
<protein>
    <submittedName>
        <fullName evidence="4">Putatice ABC transporter, Sugar Solute-Binding Protein</fullName>
    </submittedName>
</protein>
<feature type="chain" id="PRO_5001818888" evidence="2">
    <location>
        <begin position="32"/>
        <end position="492"/>
    </location>
</feature>
<evidence type="ECO:0000259" key="3">
    <source>
        <dbReference type="Pfam" id="PF13407"/>
    </source>
</evidence>
<dbReference type="SUPFAM" id="SSF53822">
    <property type="entry name" value="Periplasmic binding protein-like I"/>
    <property type="match status" value="1"/>
</dbReference>
<sequence>MNMVRAGSLRHILASLVCTGLLCAAAGCGSAAPQQANGTSEQQTVGNVAIFTPNDGIALSSSTPLNTWDSWTPALAKALQEKGFDKSDIDTTSSSSLEKQSQDIQDYVVDHVKSNDRGGKDDTNSDATHHNVLVVAPAFASDEATKYYGDFVDQSPMTTQSGTDSKDTAHAIQRLRSALTLAKDSGMRVVLVSNTIQGFVPDAFVSLSTPEQIGAMQATQLAAKLQLDKATTDNPKRIEVLLPYDADNAENAYFAQDAFAGVWSVLQPYFYKGVAISPSRTLAANSTQKDWESVTINATKSDQIEKALQDRLRKTDKEDATIDGIIAMNDFVASGVVEELDKLGYTGSAVDINPSITLSSILNSLGGKQDLNKDEVPRPQGEQSSSAENTQSKNTKQWPIVTGYGAYVSNLPSIVNGKQWITGFVNRDEVAHQTAQLASELNRGEKLQYATSTSIDGTRVPTLHMDIEPISAENLKTALIDPGYVSLADAGL</sequence>
<dbReference type="STRING" id="1692.BMAGN_0917"/>
<dbReference type="eggNOG" id="COG4213">
    <property type="taxonomic scope" value="Bacteria"/>
</dbReference>
<dbReference type="AlphaFoldDB" id="A0A087BA74"/>
<keyword evidence="2" id="KW-0732">Signal</keyword>
<reference evidence="4 5" key="1">
    <citation type="submission" date="2014-03" db="EMBL/GenBank/DDBJ databases">
        <title>Genomics of Bifidobacteria.</title>
        <authorList>
            <person name="Ventura M."/>
            <person name="Milani C."/>
            <person name="Lugli G.A."/>
        </authorList>
    </citation>
    <scope>NUCLEOTIDE SEQUENCE [LARGE SCALE GENOMIC DNA]</scope>
    <source>
        <strain evidence="4 5">LMG 11591</strain>
    </source>
</reference>
<dbReference type="RefSeq" id="WP_033510538.1">
    <property type="nucleotide sequence ID" value="NZ_JGZB01000006.1"/>
</dbReference>
<feature type="compositionally biased region" description="Polar residues" evidence="1">
    <location>
        <begin position="381"/>
        <end position="395"/>
    </location>
</feature>
<feature type="region of interest" description="Disordered" evidence="1">
    <location>
        <begin position="368"/>
        <end position="395"/>
    </location>
</feature>
<dbReference type="InterPro" id="IPR025997">
    <property type="entry name" value="SBP_2_dom"/>
</dbReference>
<dbReference type="PROSITE" id="PS51257">
    <property type="entry name" value="PROKAR_LIPOPROTEIN"/>
    <property type="match status" value="1"/>
</dbReference>
<dbReference type="Gene3D" id="3.40.50.2300">
    <property type="match status" value="3"/>
</dbReference>
<name>A0A087BA74_9BIFI</name>
<feature type="domain" description="Periplasmic binding protein" evidence="3">
    <location>
        <begin position="174"/>
        <end position="348"/>
    </location>
</feature>
<dbReference type="Pfam" id="PF13407">
    <property type="entry name" value="Peripla_BP_4"/>
    <property type="match status" value="1"/>
</dbReference>
<gene>
    <name evidence="4" type="ORF">BMAGN_0917</name>
</gene>
<evidence type="ECO:0000313" key="5">
    <source>
        <dbReference type="Proteomes" id="UP000029052"/>
    </source>
</evidence>
<feature type="signal peptide" evidence="2">
    <location>
        <begin position="1"/>
        <end position="31"/>
    </location>
</feature>
<proteinExistence type="predicted"/>